<keyword evidence="2" id="KW-1185">Reference proteome</keyword>
<dbReference type="Pfam" id="PF20323">
    <property type="entry name" value="DUF6618"/>
    <property type="match status" value="1"/>
</dbReference>
<dbReference type="RefSeq" id="WP_089610808.1">
    <property type="nucleotide sequence ID" value="NZ_CP022121.1"/>
</dbReference>
<comment type="caution">
    <text evidence="1">The sequence shown here is derived from an EMBL/GenBank/DDBJ whole genome shotgun (WGS) entry which is preliminary data.</text>
</comment>
<gene>
    <name evidence="1" type="ORF">NVS47_13485</name>
</gene>
<protein>
    <submittedName>
        <fullName evidence="1">Uncharacterized protein</fullName>
    </submittedName>
</protein>
<sequence>MNFSCSCCWENGKKENWTGRIADIYSYGSHYEISIQSRSSIRILIGQTCSGFFACIPDFQAGCHLGSLEDIFYNQEKLTFAMENVIDAATVASALRYLSGILSF</sequence>
<reference evidence="1 2" key="1">
    <citation type="submission" date="2022-08" db="EMBL/GenBank/DDBJ databases">
        <title>Proteogenomics of the novel Dehalobacterium formicoaceticum strain EZ94 highlights a key role of methyltransferases during anaerobic dichloromethane degradation.</title>
        <authorList>
            <person name="Wasmund K."/>
        </authorList>
    </citation>
    <scope>NUCLEOTIDE SEQUENCE [LARGE SCALE GENOMIC DNA]</scope>
    <source>
        <strain evidence="1 2">EZ94</strain>
    </source>
</reference>
<dbReference type="EMBL" id="JANPWE010000008">
    <property type="protein sequence ID" value="MCR6546509.1"/>
    <property type="molecule type" value="Genomic_DNA"/>
</dbReference>
<dbReference type="Proteomes" id="UP001524944">
    <property type="component" value="Unassembled WGS sequence"/>
</dbReference>
<dbReference type="InterPro" id="IPR046726">
    <property type="entry name" value="DUF6618"/>
</dbReference>
<name>A0ABT1Y6K6_9FIRM</name>
<proteinExistence type="predicted"/>
<organism evidence="1 2">
    <name type="scientific">Dehalobacterium formicoaceticum</name>
    <dbReference type="NCBI Taxonomy" id="51515"/>
    <lineage>
        <taxon>Bacteria</taxon>
        <taxon>Bacillati</taxon>
        <taxon>Bacillota</taxon>
        <taxon>Clostridia</taxon>
        <taxon>Eubacteriales</taxon>
        <taxon>Peptococcaceae</taxon>
        <taxon>Dehalobacterium</taxon>
    </lineage>
</organism>
<accession>A0ABT1Y6K6</accession>
<evidence type="ECO:0000313" key="2">
    <source>
        <dbReference type="Proteomes" id="UP001524944"/>
    </source>
</evidence>
<evidence type="ECO:0000313" key="1">
    <source>
        <dbReference type="EMBL" id="MCR6546509.1"/>
    </source>
</evidence>